<evidence type="ECO:0000256" key="4">
    <source>
        <dbReference type="ARBA" id="ARBA00023204"/>
    </source>
</evidence>
<evidence type="ECO:0000256" key="1">
    <source>
        <dbReference type="ARBA" id="ARBA00009232"/>
    </source>
</evidence>
<dbReference type="InterPro" id="IPR003180">
    <property type="entry name" value="MPG"/>
</dbReference>
<protein>
    <recommendedName>
        <fullName evidence="5">Putative 3-methyladenine DNA glycosylase</fullName>
        <ecNumber evidence="5">3.2.2.-</ecNumber>
    </recommendedName>
</protein>
<dbReference type="Gene3D" id="3.10.300.10">
    <property type="entry name" value="Methylpurine-DNA glycosylase (MPG)"/>
    <property type="match status" value="1"/>
</dbReference>
<keyword evidence="2 5" id="KW-0227">DNA damage</keyword>
<dbReference type="GO" id="GO:0003905">
    <property type="term" value="F:alkylbase DNA N-glycosylase activity"/>
    <property type="evidence" value="ECO:0007669"/>
    <property type="project" value="InterPro"/>
</dbReference>
<dbReference type="FunFam" id="3.10.300.10:FF:000001">
    <property type="entry name" value="Putative 3-methyladenine DNA glycosylase"/>
    <property type="match status" value="1"/>
</dbReference>
<accession>A0A388T769</accession>
<dbReference type="NCBIfam" id="TIGR00567">
    <property type="entry name" value="3mg"/>
    <property type="match status" value="1"/>
</dbReference>
<dbReference type="HAMAP" id="MF_00527">
    <property type="entry name" value="3MGH"/>
    <property type="match status" value="1"/>
</dbReference>
<name>A0A388T769_TERA1</name>
<dbReference type="EMBL" id="BGZN01000001">
    <property type="protein sequence ID" value="GBR72537.1"/>
    <property type="molecule type" value="Genomic_DNA"/>
</dbReference>
<keyword evidence="3 5" id="KW-0378">Hydrolase</keyword>
<organism evidence="6 7">
    <name type="scientific">Termititenax aidoneus</name>
    <dbReference type="NCBI Taxonomy" id="2218524"/>
    <lineage>
        <taxon>Bacteria</taxon>
        <taxon>Bacillati</taxon>
        <taxon>Candidatus Margulisiibacteriota</taxon>
        <taxon>Candidatus Termititenacia</taxon>
        <taxon>Candidatus Termititenacales</taxon>
        <taxon>Candidatus Termititenacaceae</taxon>
        <taxon>Candidatus Termititenax</taxon>
    </lineage>
</organism>
<dbReference type="InterPro" id="IPR011034">
    <property type="entry name" value="Formyl_transferase-like_C_sf"/>
</dbReference>
<dbReference type="AlphaFoldDB" id="A0A388T769"/>
<dbReference type="Proteomes" id="UP000269352">
    <property type="component" value="Unassembled WGS sequence"/>
</dbReference>
<evidence type="ECO:0000256" key="3">
    <source>
        <dbReference type="ARBA" id="ARBA00022801"/>
    </source>
</evidence>
<dbReference type="GO" id="GO:0003677">
    <property type="term" value="F:DNA binding"/>
    <property type="evidence" value="ECO:0007669"/>
    <property type="project" value="InterPro"/>
</dbReference>
<comment type="caution">
    <text evidence="6">The sequence shown here is derived from an EMBL/GenBank/DDBJ whole genome shotgun (WGS) entry which is preliminary data.</text>
</comment>
<evidence type="ECO:0000256" key="5">
    <source>
        <dbReference type="HAMAP-Rule" id="MF_00527"/>
    </source>
</evidence>
<dbReference type="NCBIfam" id="NF002003">
    <property type="entry name" value="PRK00802.1-3"/>
    <property type="match status" value="1"/>
</dbReference>
<reference evidence="6 7" key="1">
    <citation type="journal article" date="2019" name="ISME J.">
        <title>Genome analyses of uncultured TG2/ZB3 bacteria in 'Margulisbacteria' specifically attached to ectosymbiotic spirochetes of protists in the termite gut.</title>
        <authorList>
            <person name="Utami Y.D."/>
            <person name="Kuwahara H."/>
            <person name="Igai K."/>
            <person name="Murakami T."/>
            <person name="Sugaya K."/>
            <person name="Morikawa T."/>
            <person name="Nagura Y."/>
            <person name="Yuki M."/>
            <person name="Deevong P."/>
            <person name="Inoue T."/>
            <person name="Kihara K."/>
            <person name="Lo N."/>
            <person name="Yamada A."/>
            <person name="Ohkuma M."/>
            <person name="Hongoh Y."/>
        </authorList>
    </citation>
    <scope>NUCLEOTIDE SEQUENCE [LARGE SCALE GENOMIC DNA]</scope>
    <source>
        <strain evidence="6">NkOx7-01</strain>
    </source>
</reference>
<keyword evidence="4 5" id="KW-0234">DNA repair</keyword>
<proteinExistence type="inferred from homology"/>
<evidence type="ECO:0000256" key="2">
    <source>
        <dbReference type="ARBA" id="ARBA00022763"/>
    </source>
</evidence>
<dbReference type="Pfam" id="PF02245">
    <property type="entry name" value="Pur_DNA_glyco"/>
    <property type="match status" value="1"/>
</dbReference>
<sequence>MLLRQNFFERPTIDLAKALLGKYLVYGRLWGKIVETEAYLYRGDPGCHAHKGLTPRNAPMFGPAGRTYVYFIYGMYHCLNIVSGRTGEGEAVLIRALEPVKGLEIMQENRRTPKIENLCSGPGKLTQAFGLTKKHNNLSLQKGPLHVYDSKEKPVILTSTRIGLNAGKELPLRFFIQGNTFVSK</sequence>
<evidence type="ECO:0000313" key="7">
    <source>
        <dbReference type="Proteomes" id="UP000269352"/>
    </source>
</evidence>
<gene>
    <name evidence="6" type="primary">MPG</name>
    <name evidence="6" type="ORF">NO1_0048</name>
</gene>
<dbReference type="SUPFAM" id="SSF50486">
    <property type="entry name" value="FMT C-terminal domain-like"/>
    <property type="match status" value="1"/>
</dbReference>
<keyword evidence="7" id="KW-1185">Reference proteome</keyword>
<dbReference type="CDD" id="cd00540">
    <property type="entry name" value="AAG"/>
    <property type="match status" value="1"/>
</dbReference>
<dbReference type="EC" id="3.2.2.-" evidence="5"/>
<evidence type="ECO:0000313" key="6">
    <source>
        <dbReference type="EMBL" id="GBR72537.1"/>
    </source>
</evidence>
<dbReference type="PANTHER" id="PTHR10429">
    <property type="entry name" value="DNA-3-METHYLADENINE GLYCOSYLASE"/>
    <property type="match status" value="1"/>
</dbReference>
<comment type="similarity">
    <text evidence="1 5">Belongs to the DNA glycosylase MPG family.</text>
</comment>
<dbReference type="InterPro" id="IPR036995">
    <property type="entry name" value="MPG_sf"/>
</dbReference>
<dbReference type="PANTHER" id="PTHR10429:SF0">
    <property type="entry name" value="DNA-3-METHYLADENINE GLYCOSYLASE"/>
    <property type="match status" value="1"/>
</dbReference>
<dbReference type="GO" id="GO:0006284">
    <property type="term" value="P:base-excision repair"/>
    <property type="evidence" value="ECO:0007669"/>
    <property type="project" value="InterPro"/>
</dbReference>